<dbReference type="GO" id="GO:0005783">
    <property type="term" value="C:endoplasmic reticulum"/>
    <property type="evidence" value="ECO:0007669"/>
    <property type="project" value="TreeGrafter"/>
</dbReference>
<proteinExistence type="inferred from homology"/>
<sequence length="270" mass="29142">MAVIDPHYLWAAGHAVMLLGSAYILLQTVFFRGTPTKMYRLSYTGALLSYAIVVLKSLGRPSPDAAWLRRAFVDENVQYMILALFWWISKPISITILPYATFSLFHCLTFLRTNVLPKIAPPPAAAQGQARPPPNAVQGLSQRIQVWVKANYDTAMRFVAYAELAIFARIIFGVVTRKISLMAPLFIAHFLRLRYHASPFTRQAVGRVTALIDARILPIGGRVAQAYEFVKRMIASWGGAGVQGAGQAAGPGAAGAAAAGGAGAGAAGRR</sequence>
<dbReference type="InterPro" id="IPR051645">
    <property type="entry name" value="PER33/POM33_regulator"/>
</dbReference>
<evidence type="ECO:0000313" key="8">
    <source>
        <dbReference type="Proteomes" id="UP000193218"/>
    </source>
</evidence>
<dbReference type="RefSeq" id="XP_021868568.1">
    <property type="nucleotide sequence ID" value="XM_022012105.1"/>
</dbReference>
<dbReference type="FunCoup" id="A0A1Y1U8C4">
    <property type="interactions" value="144"/>
</dbReference>
<name>A0A1Y1U8C4_9TREE</name>
<dbReference type="GO" id="GO:0016020">
    <property type="term" value="C:membrane"/>
    <property type="evidence" value="ECO:0007669"/>
    <property type="project" value="UniProtKB-SubCell"/>
</dbReference>
<comment type="caution">
    <text evidence="7">The sequence shown here is derived from an EMBL/GenBank/DDBJ whole genome shotgun (WGS) entry which is preliminary data.</text>
</comment>
<dbReference type="InParanoid" id="A0A1Y1U8C4"/>
<evidence type="ECO:0000256" key="2">
    <source>
        <dbReference type="ARBA" id="ARBA00007322"/>
    </source>
</evidence>
<dbReference type="Proteomes" id="UP000193218">
    <property type="component" value="Unassembled WGS sequence"/>
</dbReference>
<dbReference type="GeneID" id="33553913"/>
<dbReference type="OrthoDB" id="5581259at2759"/>
<evidence type="ECO:0000256" key="4">
    <source>
        <dbReference type="ARBA" id="ARBA00022989"/>
    </source>
</evidence>
<evidence type="ECO:0000256" key="6">
    <source>
        <dbReference type="SAM" id="Phobius"/>
    </source>
</evidence>
<dbReference type="STRING" id="4999.A0A1Y1U8C4"/>
<evidence type="ECO:0000256" key="3">
    <source>
        <dbReference type="ARBA" id="ARBA00022692"/>
    </source>
</evidence>
<feature type="transmembrane region" description="Helical" evidence="6">
    <location>
        <begin position="38"/>
        <end position="59"/>
    </location>
</feature>
<evidence type="ECO:0000313" key="7">
    <source>
        <dbReference type="EMBL" id="ORX34290.1"/>
    </source>
</evidence>
<protein>
    <recommendedName>
        <fullName evidence="9">Endoplasmic reticulum protein</fullName>
    </recommendedName>
</protein>
<evidence type="ECO:0000256" key="5">
    <source>
        <dbReference type="ARBA" id="ARBA00023136"/>
    </source>
</evidence>
<reference evidence="7 8" key="1">
    <citation type="submission" date="2017-03" db="EMBL/GenBank/DDBJ databases">
        <title>Widespread Adenine N6-methylation of Active Genes in Fungi.</title>
        <authorList>
            <consortium name="DOE Joint Genome Institute"/>
            <person name="Mondo S.J."/>
            <person name="Dannebaum R.O."/>
            <person name="Kuo R.C."/>
            <person name="Louie K.B."/>
            <person name="Bewick A.J."/>
            <person name="Labutti K."/>
            <person name="Haridas S."/>
            <person name="Kuo A."/>
            <person name="Salamov A."/>
            <person name="Ahrendt S.R."/>
            <person name="Lau R."/>
            <person name="Bowen B.P."/>
            <person name="Lipzen A."/>
            <person name="Sullivan W."/>
            <person name="Andreopoulos W.B."/>
            <person name="Clum A."/>
            <person name="Lindquist E."/>
            <person name="Daum C."/>
            <person name="Northen T.R."/>
            <person name="Ramamoorthy G."/>
            <person name="Schmitz R.J."/>
            <person name="Gryganskyi A."/>
            <person name="Culley D."/>
            <person name="Magnuson J."/>
            <person name="James T.Y."/>
            <person name="O'Malley M.A."/>
            <person name="Stajich J.E."/>
            <person name="Spatafora J.W."/>
            <person name="Visel A."/>
            <person name="Grigoriev I.V."/>
        </authorList>
    </citation>
    <scope>NUCLEOTIDE SEQUENCE [LARGE SCALE GENOMIC DNA]</scope>
    <source>
        <strain evidence="7 8">NRRL Y-17943</strain>
    </source>
</reference>
<evidence type="ECO:0000256" key="1">
    <source>
        <dbReference type="ARBA" id="ARBA00004141"/>
    </source>
</evidence>
<dbReference type="Pfam" id="PF03661">
    <property type="entry name" value="TMEM33_Pom33"/>
    <property type="match status" value="1"/>
</dbReference>
<keyword evidence="8" id="KW-1185">Reference proteome</keyword>
<feature type="transmembrane region" description="Helical" evidence="6">
    <location>
        <begin position="6"/>
        <end position="26"/>
    </location>
</feature>
<dbReference type="PANTHER" id="PTHR12703:SF4">
    <property type="entry name" value="TRANSMEMBRANE PROTEIN 33"/>
    <property type="match status" value="1"/>
</dbReference>
<gene>
    <name evidence="7" type="ORF">BD324DRAFT_177934</name>
</gene>
<evidence type="ECO:0008006" key="9">
    <source>
        <dbReference type="Google" id="ProtNLM"/>
    </source>
</evidence>
<keyword evidence="4 6" id="KW-1133">Transmembrane helix</keyword>
<accession>A0A1Y1U8C4</accession>
<dbReference type="EMBL" id="NBSH01000015">
    <property type="protein sequence ID" value="ORX34290.1"/>
    <property type="molecule type" value="Genomic_DNA"/>
</dbReference>
<keyword evidence="3 6" id="KW-0812">Transmembrane</keyword>
<feature type="transmembrane region" description="Helical" evidence="6">
    <location>
        <begin position="79"/>
        <end position="102"/>
    </location>
</feature>
<dbReference type="GO" id="GO:0061024">
    <property type="term" value="P:membrane organization"/>
    <property type="evidence" value="ECO:0007669"/>
    <property type="project" value="TreeGrafter"/>
</dbReference>
<dbReference type="InterPro" id="IPR005344">
    <property type="entry name" value="TMEM33/Pom33"/>
</dbReference>
<dbReference type="GO" id="GO:0071786">
    <property type="term" value="P:endoplasmic reticulum tubular network organization"/>
    <property type="evidence" value="ECO:0007669"/>
    <property type="project" value="TreeGrafter"/>
</dbReference>
<keyword evidence="5 6" id="KW-0472">Membrane</keyword>
<comment type="similarity">
    <text evidence="2">Belongs to the PER33/POM33 family.</text>
</comment>
<organism evidence="7 8">
    <name type="scientific">Kockovaella imperatae</name>
    <dbReference type="NCBI Taxonomy" id="4999"/>
    <lineage>
        <taxon>Eukaryota</taxon>
        <taxon>Fungi</taxon>
        <taxon>Dikarya</taxon>
        <taxon>Basidiomycota</taxon>
        <taxon>Agaricomycotina</taxon>
        <taxon>Tremellomycetes</taxon>
        <taxon>Tremellales</taxon>
        <taxon>Cuniculitremaceae</taxon>
        <taxon>Kockovaella</taxon>
    </lineage>
</organism>
<comment type="subcellular location">
    <subcellularLocation>
        <location evidence="1">Membrane</location>
        <topology evidence="1">Multi-pass membrane protein</topology>
    </subcellularLocation>
</comment>
<dbReference type="AlphaFoldDB" id="A0A1Y1U8C4"/>
<dbReference type="PANTHER" id="PTHR12703">
    <property type="entry name" value="TRANSMEMBRANE PROTEIN 33"/>
    <property type="match status" value="1"/>
</dbReference>